<dbReference type="Pfam" id="PF03403">
    <property type="entry name" value="PAF-AH_p_II"/>
    <property type="match status" value="1"/>
</dbReference>
<dbReference type="RefSeq" id="WP_057794626.1">
    <property type="nucleotide sequence ID" value="NZ_CAXIBE010000078.1"/>
</dbReference>
<evidence type="ECO:0000313" key="7">
    <source>
        <dbReference type="Proteomes" id="UP000056750"/>
    </source>
</evidence>
<keyword evidence="4" id="KW-0732">Signal</keyword>
<dbReference type="SUPFAM" id="SSF53474">
    <property type="entry name" value="alpha/beta-Hydrolases"/>
    <property type="match status" value="1"/>
</dbReference>
<keyword evidence="7" id="KW-1185">Reference proteome</keyword>
<evidence type="ECO:0000256" key="2">
    <source>
        <dbReference type="ARBA" id="ARBA00022963"/>
    </source>
</evidence>
<dbReference type="EMBL" id="CP013926">
    <property type="protein sequence ID" value="AMJ72943.1"/>
    <property type="molecule type" value="Genomic_DNA"/>
</dbReference>
<evidence type="ECO:0000313" key="8">
    <source>
        <dbReference type="Proteomes" id="UP001170717"/>
    </source>
</evidence>
<keyword evidence="1" id="KW-0378">Hydrolase</keyword>
<dbReference type="Proteomes" id="UP000056750">
    <property type="component" value="Chromosome"/>
</dbReference>
<evidence type="ECO:0000256" key="1">
    <source>
        <dbReference type="ARBA" id="ARBA00022801"/>
    </source>
</evidence>
<protein>
    <submittedName>
        <fullName evidence="6">Acetylhydrolase</fullName>
    </submittedName>
</protein>
<dbReference type="PANTHER" id="PTHR10272">
    <property type="entry name" value="PLATELET-ACTIVATING FACTOR ACETYLHYDROLASE"/>
    <property type="match status" value="1"/>
</dbReference>
<dbReference type="EMBL" id="JAUOQI010000005">
    <property type="protein sequence ID" value="MDO6577446.1"/>
    <property type="molecule type" value="Genomic_DNA"/>
</dbReference>
<dbReference type="GO" id="GO:0016042">
    <property type="term" value="P:lipid catabolic process"/>
    <property type="evidence" value="ECO:0007669"/>
    <property type="project" value="UniProtKB-KW"/>
</dbReference>
<proteinExistence type="predicted"/>
<keyword evidence="3" id="KW-0443">Lipid metabolism</keyword>
<reference evidence="5 7" key="1">
    <citation type="submission" date="2015-12" db="EMBL/GenBank/DDBJ databases">
        <title>Intraspecies pangenome expansion in the marine bacterium Alteromonas.</title>
        <authorList>
            <person name="Lopez-Perez M."/>
            <person name="Rodriguez-Valera F."/>
        </authorList>
    </citation>
    <scope>NUCLEOTIDE SEQUENCE [LARGE SCALE GENOMIC DNA]</scope>
    <source>
        <strain evidence="5 7">LMG 21861</strain>
    </source>
</reference>
<organism evidence="6 8">
    <name type="scientific">Alteromonas stellipolaris</name>
    <dbReference type="NCBI Taxonomy" id="233316"/>
    <lineage>
        <taxon>Bacteria</taxon>
        <taxon>Pseudomonadati</taxon>
        <taxon>Pseudomonadota</taxon>
        <taxon>Gammaproteobacteria</taxon>
        <taxon>Alteromonadales</taxon>
        <taxon>Alteromonadaceae</taxon>
        <taxon>Alteromonas/Salinimonas group</taxon>
        <taxon>Alteromonas</taxon>
    </lineage>
</organism>
<dbReference type="PANTHER" id="PTHR10272:SF0">
    <property type="entry name" value="PLATELET-ACTIVATING FACTOR ACETYLHYDROLASE"/>
    <property type="match status" value="1"/>
</dbReference>
<keyword evidence="2" id="KW-0442">Lipid degradation</keyword>
<evidence type="ECO:0000313" key="5">
    <source>
        <dbReference type="EMBL" id="AMJ72943.1"/>
    </source>
</evidence>
<evidence type="ECO:0000313" key="6">
    <source>
        <dbReference type="EMBL" id="MDO6577446.1"/>
    </source>
</evidence>
<dbReference type="InterPro" id="IPR029058">
    <property type="entry name" value="AB_hydrolase_fold"/>
</dbReference>
<dbReference type="Proteomes" id="UP001170717">
    <property type="component" value="Unassembled WGS sequence"/>
</dbReference>
<sequence>MKTLSLLCTAALLAATPAYSAQTLYQDYPSDITPELSEKGAYQVGVKTLTVNYPKPVVTLQGQVVERALKLEVWYPTTDSGASTTYKNQTRSGNEFSIQADAIRDASVAKTQDSYPIVVLSHGYTGYRTIMYYLGEHLASHGYIVAGIDHTDSTNEDVDFADAPFAGFPSTLLNRSRDQVLTLQAVSEHALFSGVADTQNAGLIGYSMGGFGAVNTVGGCYNFGAEATASFTGVTDPAIISALQNALNTCAGGNADAKSVDTRWKAAMALAPWGGQHKVFSEDALGNIKVPMLYVAGDHDDISGYQGIQWLFENTGNKNSKLLTYKNARHNIAPHPAPKEAFGSEFDIGHYLEPAWRSETMNDINEHFALAMMECHVKGKADFCDYLDVEGDSGQVAVDGKVPEVWKGFDNRYALGLIMEGKSKK</sequence>
<name>A0AAW7YZ21_9ALTE</name>
<evidence type="ECO:0000256" key="4">
    <source>
        <dbReference type="SAM" id="SignalP"/>
    </source>
</evidence>
<dbReference type="GO" id="GO:0003847">
    <property type="term" value="F:1-alkyl-2-acetylglycerophosphocholine esterase activity"/>
    <property type="evidence" value="ECO:0007669"/>
    <property type="project" value="TreeGrafter"/>
</dbReference>
<accession>A0AAW7YZ21</accession>
<dbReference type="Gene3D" id="3.40.50.1820">
    <property type="entry name" value="alpha/beta hydrolase"/>
    <property type="match status" value="1"/>
</dbReference>
<gene>
    <name evidence="5" type="ORF">AVL57_02495</name>
    <name evidence="6" type="ORF">Q4527_08580</name>
</gene>
<evidence type="ECO:0000256" key="3">
    <source>
        <dbReference type="ARBA" id="ARBA00023098"/>
    </source>
</evidence>
<dbReference type="AlphaFoldDB" id="A0AAW7YZ21"/>
<dbReference type="KEGG" id="asq:AVL57_02495"/>
<reference evidence="6" key="2">
    <citation type="submission" date="2023-07" db="EMBL/GenBank/DDBJ databases">
        <title>Genome content predicts the carbon catabolic preferences of heterotrophic bacteria.</title>
        <authorList>
            <person name="Gralka M."/>
        </authorList>
    </citation>
    <scope>NUCLEOTIDE SEQUENCE</scope>
    <source>
        <strain evidence="6">F2M12</strain>
    </source>
</reference>
<feature type="signal peptide" evidence="4">
    <location>
        <begin position="1"/>
        <end position="20"/>
    </location>
</feature>
<feature type="chain" id="PRO_5043992657" evidence="4">
    <location>
        <begin position="21"/>
        <end position="425"/>
    </location>
</feature>